<comment type="caution">
    <text evidence="3">The sequence shown here is derived from an EMBL/GenBank/DDBJ whole genome shotgun (WGS) entry which is preliminary data.</text>
</comment>
<name>A0A2I1PD01_9MICO</name>
<dbReference type="EMBL" id="PKIZ01000003">
    <property type="protein sequence ID" value="PKZ42461.1"/>
    <property type="molecule type" value="Genomic_DNA"/>
</dbReference>
<evidence type="ECO:0000313" key="3">
    <source>
        <dbReference type="EMBL" id="PKZ42461.1"/>
    </source>
</evidence>
<reference evidence="3 4" key="1">
    <citation type="submission" date="2017-12" db="EMBL/GenBank/DDBJ databases">
        <title>Phylogenetic diversity of female urinary microbiome.</title>
        <authorList>
            <person name="Thomas-White K."/>
            <person name="Wolfe A.J."/>
        </authorList>
    </citation>
    <scope>NUCLEOTIDE SEQUENCE [LARGE SCALE GENOMIC DNA]</scope>
    <source>
        <strain evidence="3 4">UMB1298</strain>
    </source>
</reference>
<keyword evidence="2" id="KW-0472">Membrane</keyword>
<evidence type="ECO:0000256" key="2">
    <source>
        <dbReference type="SAM" id="Phobius"/>
    </source>
</evidence>
<dbReference type="RefSeq" id="WP_101849170.1">
    <property type="nucleotide sequence ID" value="NZ_JBHLVH010000002.1"/>
</dbReference>
<keyword evidence="2" id="KW-0812">Transmembrane</keyword>
<gene>
    <name evidence="3" type="ORF">CYJ76_02590</name>
</gene>
<sequence>MKSTKMLAAVGGALLLVVLAAVGAALHQYWLTAGALGLIMTAQLVVSLDTNRRTRYLPRRVKTLLQTVAVGTKPGSAPAARPAPGTPAPSARPAAAPQQDVTGAVRLIQAQYVGRLDRAQSALESAAEDLRSARDDR</sequence>
<accession>A0A2I1PD01</accession>
<dbReference type="Proteomes" id="UP000234206">
    <property type="component" value="Unassembled WGS sequence"/>
</dbReference>
<dbReference type="AlphaFoldDB" id="A0A2I1PD01"/>
<feature type="region of interest" description="Disordered" evidence="1">
    <location>
        <begin position="72"/>
        <end position="98"/>
    </location>
</feature>
<dbReference type="OrthoDB" id="4872368at2"/>
<organism evidence="3 4">
    <name type="scientific">Kytococcus schroeteri</name>
    <dbReference type="NCBI Taxonomy" id="138300"/>
    <lineage>
        <taxon>Bacteria</taxon>
        <taxon>Bacillati</taxon>
        <taxon>Actinomycetota</taxon>
        <taxon>Actinomycetes</taxon>
        <taxon>Micrococcales</taxon>
        <taxon>Kytococcaceae</taxon>
        <taxon>Kytococcus</taxon>
    </lineage>
</organism>
<feature type="transmembrane region" description="Helical" evidence="2">
    <location>
        <begin position="30"/>
        <end position="50"/>
    </location>
</feature>
<protein>
    <submittedName>
        <fullName evidence="3">Uncharacterized protein</fullName>
    </submittedName>
</protein>
<keyword evidence="2" id="KW-1133">Transmembrane helix</keyword>
<feature type="compositionally biased region" description="Low complexity" evidence="1">
    <location>
        <begin position="74"/>
        <end position="97"/>
    </location>
</feature>
<keyword evidence="4" id="KW-1185">Reference proteome</keyword>
<proteinExistence type="predicted"/>
<evidence type="ECO:0000256" key="1">
    <source>
        <dbReference type="SAM" id="MobiDB-lite"/>
    </source>
</evidence>
<evidence type="ECO:0000313" key="4">
    <source>
        <dbReference type="Proteomes" id="UP000234206"/>
    </source>
</evidence>